<organism evidence="1 2">
    <name type="scientific">Ensete ventricosum</name>
    <name type="common">Abyssinian banana</name>
    <name type="synonym">Musa ensete</name>
    <dbReference type="NCBI Taxonomy" id="4639"/>
    <lineage>
        <taxon>Eukaryota</taxon>
        <taxon>Viridiplantae</taxon>
        <taxon>Streptophyta</taxon>
        <taxon>Embryophyta</taxon>
        <taxon>Tracheophyta</taxon>
        <taxon>Spermatophyta</taxon>
        <taxon>Magnoliopsida</taxon>
        <taxon>Liliopsida</taxon>
        <taxon>Zingiberales</taxon>
        <taxon>Musaceae</taxon>
        <taxon>Ensete</taxon>
    </lineage>
</organism>
<evidence type="ECO:0000313" key="1">
    <source>
        <dbReference type="EMBL" id="RRT55872.1"/>
    </source>
</evidence>
<comment type="caution">
    <text evidence="1">The sequence shown here is derived from an EMBL/GenBank/DDBJ whole genome shotgun (WGS) entry which is preliminary data.</text>
</comment>
<protein>
    <submittedName>
        <fullName evidence="1">Uncharacterized protein</fullName>
    </submittedName>
</protein>
<dbReference type="EMBL" id="AMZH03009886">
    <property type="protein sequence ID" value="RRT55872.1"/>
    <property type="molecule type" value="Genomic_DNA"/>
</dbReference>
<reference evidence="1 2" key="1">
    <citation type="journal article" date="2014" name="Agronomy (Basel)">
        <title>A Draft Genome Sequence for Ensete ventricosum, the Drought-Tolerant Tree Against Hunger.</title>
        <authorList>
            <person name="Harrison J."/>
            <person name="Moore K.A."/>
            <person name="Paszkiewicz K."/>
            <person name="Jones T."/>
            <person name="Grant M."/>
            <person name="Ambacheew D."/>
            <person name="Muzemil S."/>
            <person name="Studholme D.J."/>
        </authorList>
    </citation>
    <scope>NUCLEOTIDE SEQUENCE [LARGE SCALE GENOMIC DNA]</scope>
</reference>
<feature type="non-terminal residue" evidence="1">
    <location>
        <position position="1"/>
    </location>
</feature>
<evidence type="ECO:0000313" key="2">
    <source>
        <dbReference type="Proteomes" id="UP000287651"/>
    </source>
</evidence>
<dbReference type="Proteomes" id="UP000287651">
    <property type="component" value="Unassembled WGS sequence"/>
</dbReference>
<gene>
    <name evidence="1" type="ORF">B296_00045441</name>
</gene>
<sequence>ESSKRHLKSTGRLRCIARGPPSSANVKRDILVDRTLVQPVCARGIIRFGRTHTVLPFVEIENSK</sequence>
<accession>A0A426YVW9</accession>
<proteinExistence type="predicted"/>
<dbReference type="AlphaFoldDB" id="A0A426YVW9"/>
<name>A0A426YVW9_ENSVE</name>